<dbReference type="AlphaFoldDB" id="A0A1R4GP09"/>
<organism evidence="3 4">
    <name type="scientific">Arthrobacter rhombi</name>
    <dbReference type="NCBI Taxonomy" id="71253"/>
    <lineage>
        <taxon>Bacteria</taxon>
        <taxon>Bacillati</taxon>
        <taxon>Actinomycetota</taxon>
        <taxon>Actinomycetes</taxon>
        <taxon>Micrococcales</taxon>
        <taxon>Micrococcaceae</taxon>
        <taxon>Arthrobacter</taxon>
    </lineage>
</organism>
<dbReference type="Pfam" id="PF11268">
    <property type="entry name" value="DUF3071"/>
    <property type="match status" value="1"/>
</dbReference>
<keyword evidence="4" id="KW-1185">Reference proteome</keyword>
<protein>
    <submittedName>
        <fullName evidence="3">Putative DNA-binding protein</fullName>
    </submittedName>
</protein>
<feature type="region of interest" description="Disordered" evidence="1">
    <location>
        <begin position="228"/>
        <end position="251"/>
    </location>
</feature>
<dbReference type="EMBL" id="FUHW01000038">
    <property type="protein sequence ID" value="SJM69845.1"/>
    <property type="molecule type" value="Genomic_DNA"/>
</dbReference>
<feature type="compositionally biased region" description="Basic and acidic residues" evidence="1">
    <location>
        <begin position="344"/>
        <end position="362"/>
    </location>
</feature>
<dbReference type="InterPro" id="IPR047682">
    <property type="entry name" value="SepH-like"/>
</dbReference>
<dbReference type="InterPro" id="IPR021421">
    <property type="entry name" value="DUF3071"/>
</dbReference>
<feature type="domain" description="DUF3071" evidence="2">
    <location>
        <begin position="1"/>
        <end position="174"/>
    </location>
</feature>
<feature type="compositionally biased region" description="Basic and acidic residues" evidence="1">
    <location>
        <begin position="228"/>
        <end position="238"/>
    </location>
</feature>
<evidence type="ECO:0000256" key="1">
    <source>
        <dbReference type="SAM" id="MobiDB-lite"/>
    </source>
</evidence>
<feature type="region of interest" description="Disordered" evidence="1">
    <location>
        <begin position="41"/>
        <end position="60"/>
    </location>
</feature>
<feature type="region of interest" description="Disordered" evidence="1">
    <location>
        <begin position="304"/>
        <end position="387"/>
    </location>
</feature>
<sequence>MQQLRLVGVQEDGEHLLLSSDDGSSFVLRIDEALRAATARPIGRPAASGAEQAPATFSPREIQTRIRNGATAEEVAEESGFPLDRVLRYEGPVRAERDYVAQQARGVEVSAPQAHDTYRSAFGDEPASLGEMVDVRLNALGVSASSLQWDAWRRSDGAWNISAEFDASGSETDASIGEEPPAMWVFHPARKSLQNANRWAQVLSELEPVENAFTNRRLTAVADRPFDFESDAGHETHGSDTGPASPGDPDAEELLDVLRARRGQRLGVDEEGDDALAVMLSKGSIPAAHPRDEDFADEGEARRLGIVPPHDDDDDDELPHLPDGVSTNTSEYTVVPGLSAADFRQADETVTRHEEAEDDGGHGRKKAKRSSVPSWDEIVFGKGKKRD</sequence>
<keyword evidence="3" id="KW-0238">DNA-binding</keyword>
<reference evidence="3 4" key="1">
    <citation type="submission" date="2017-02" db="EMBL/GenBank/DDBJ databases">
        <authorList>
            <person name="Peterson S.W."/>
        </authorList>
    </citation>
    <scope>NUCLEOTIDE SEQUENCE [LARGE SCALE GENOMIC DNA]</scope>
    <source>
        <strain evidence="3 4">B Ar 00.02</strain>
    </source>
</reference>
<gene>
    <name evidence="3" type="ORF">FM101_12080</name>
</gene>
<evidence type="ECO:0000313" key="4">
    <source>
        <dbReference type="Proteomes" id="UP000195913"/>
    </source>
</evidence>
<dbReference type="RefSeq" id="WP_086999880.1">
    <property type="nucleotide sequence ID" value="NZ_FUHW01000038.1"/>
</dbReference>
<name>A0A1R4GP09_9MICC</name>
<accession>A0A1R4GP09</accession>
<evidence type="ECO:0000313" key="3">
    <source>
        <dbReference type="EMBL" id="SJM69845.1"/>
    </source>
</evidence>
<proteinExistence type="predicted"/>
<evidence type="ECO:0000259" key="2">
    <source>
        <dbReference type="Pfam" id="PF11268"/>
    </source>
</evidence>
<dbReference type="GO" id="GO:0003677">
    <property type="term" value="F:DNA binding"/>
    <property type="evidence" value="ECO:0007669"/>
    <property type="project" value="UniProtKB-KW"/>
</dbReference>
<dbReference type="Proteomes" id="UP000195913">
    <property type="component" value="Unassembled WGS sequence"/>
</dbReference>
<dbReference type="NCBIfam" id="NF040712">
    <property type="entry name" value="SepH"/>
    <property type="match status" value="1"/>
</dbReference>